<dbReference type="Gene3D" id="3.10.580.10">
    <property type="entry name" value="CBS-domain"/>
    <property type="match status" value="1"/>
</dbReference>
<feature type="domain" description="EAL" evidence="1">
    <location>
        <begin position="181"/>
        <end position="431"/>
    </location>
</feature>
<gene>
    <name evidence="3" type="ORF">A6M21_03590</name>
</gene>
<feature type="domain" description="GGDEF" evidence="2">
    <location>
        <begin position="611"/>
        <end position="765"/>
    </location>
</feature>
<dbReference type="Pfam" id="PF00990">
    <property type="entry name" value="GGDEF"/>
    <property type="match status" value="1"/>
</dbReference>
<dbReference type="SMART" id="SM00267">
    <property type="entry name" value="GGDEF"/>
    <property type="match status" value="1"/>
</dbReference>
<dbReference type="SUPFAM" id="SSF55073">
    <property type="entry name" value="Nucleotide cyclase"/>
    <property type="match status" value="1"/>
</dbReference>
<dbReference type="PANTHER" id="PTHR33121">
    <property type="entry name" value="CYCLIC DI-GMP PHOSPHODIESTERASE PDEF"/>
    <property type="match status" value="1"/>
</dbReference>
<organism evidence="3 4">
    <name type="scientific">Desulfotomaculum copahuensis</name>
    <dbReference type="NCBI Taxonomy" id="1838280"/>
    <lineage>
        <taxon>Bacteria</taxon>
        <taxon>Bacillati</taxon>
        <taxon>Bacillota</taxon>
        <taxon>Clostridia</taxon>
        <taxon>Eubacteriales</taxon>
        <taxon>Desulfotomaculaceae</taxon>
        <taxon>Desulfotomaculum</taxon>
    </lineage>
</organism>
<dbReference type="CDD" id="cd01949">
    <property type="entry name" value="GGDEF"/>
    <property type="match status" value="1"/>
</dbReference>
<dbReference type="NCBIfam" id="TIGR00254">
    <property type="entry name" value="GGDEF"/>
    <property type="match status" value="1"/>
</dbReference>
<dbReference type="InterPro" id="IPR000160">
    <property type="entry name" value="GGDEF_dom"/>
</dbReference>
<dbReference type="Gene3D" id="3.20.20.450">
    <property type="entry name" value="EAL domain"/>
    <property type="match status" value="1"/>
</dbReference>
<evidence type="ECO:0000313" key="4">
    <source>
        <dbReference type="Proteomes" id="UP000078532"/>
    </source>
</evidence>
<dbReference type="Proteomes" id="UP000078532">
    <property type="component" value="Unassembled WGS sequence"/>
</dbReference>
<dbReference type="Gene3D" id="3.30.70.270">
    <property type="match status" value="1"/>
</dbReference>
<dbReference type="RefSeq" id="WP_066666235.1">
    <property type="nucleotide sequence ID" value="NZ_LYVF01000013.1"/>
</dbReference>
<evidence type="ECO:0000313" key="3">
    <source>
        <dbReference type="EMBL" id="OAT86508.1"/>
    </source>
</evidence>
<dbReference type="Pfam" id="PF00563">
    <property type="entry name" value="EAL"/>
    <property type="match status" value="1"/>
</dbReference>
<dbReference type="OrthoDB" id="9813903at2"/>
<dbReference type="PANTHER" id="PTHR33121:SF76">
    <property type="entry name" value="SIGNALING PROTEIN"/>
    <property type="match status" value="1"/>
</dbReference>
<dbReference type="STRING" id="1838280.A6M21_03590"/>
<keyword evidence="4" id="KW-1185">Reference proteome</keyword>
<dbReference type="InterPro" id="IPR035919">
    <property type="entry name" value="EAL_sf"/>
</dbReference>
<protein>
    <recommendedName>
        <fullName evidence="5">Diguanylate cyclase</fullName>
    </recommendedName>
</protein>
<evidence type="ECO:0008006" key="5">
    <source>
        <dbReference type="Google" id="ProtNLM"/>
    </source>
</evidence>
<evidence type="ECO:0000259" key="1">
    <source>
        <dbReference type="PROSITE" id="PS50883"/>
    </source>
</evidence>
<accession>A0A1B7LIV9</accession>
<dbReference type="PROSITE" id="PS50887">
    <property type="entry name" value="GGDEF"/>
    <property type="match status" value="1"/>
</dbReference>
<dbReference type="SMART" id="SM00052">
    <property type="entry name" value="EAL"/>
    <property type="match status" value="1"/>
</dbReference>
<dbReference type="InterPro" id="IPR001633">
    <property type="entry name" value="EAL_dom"/>
</dbReference>
<name>A0A1B7LIV9_9FIRM</name>
<dbReference type="InterPro" id="IPR043128">
    <property type="entry name" value="Rev_trsase/Diguanyl_cyclase"/>
</dbReference>
<dbReference type="SUPFAM" id="SSF141868">
    <property type="entry name" value="EAL domain-like"/>
    <property type="match status" value="1"/>
</dbReference>
<dbReference type="InterPro" id="IPR046342">
    <property type="entry name" value="CBS_dom_sf"/>
</dbReference>
<dbReference type="PROSITE" id="PS50883">
    <property type="entry name" value="EAL"/>
    <property type="match status" value="1"/>
</dbReference>
<dbReference type="EMBL" id="LYVF01000013">
    <property type="protein sequence ID" value="OAT86508.1"/>
    <property type="molecule type" value="Genomic_DNA"/>
</dbReference>
<dbReference type="AlphaFoldDB" id="A0A1B7LIV9"/>
<comment type="caution">
    <text evidence="3">The sequence shown here is derived from an EMBL/GenBank/DDBJ whole genome shotgun (WGS) entry which is preliminary data.</text>
</comment>
<reference evidence="3 4" key="1">
    <citation type="submission" date="2016-04" db="EMBL/GenBank/DDBJ databases">
        <authorList>
            <person name="Evans L.H."/>
            <person name="Alamgir A."/>
            <person name="Owens N."/>
            <person name="Weber N.D."/>
            <person name="Virtaneva K."/>
            <person name="Barbian K."/>
            <person name="Babar A."/>
            <person name="Rosenke K."/>
        </authorList>
    </citation>
    <scope>NUCLEOTIDE SEQUENCE [LARGE SCALE GENOMIC DNA]</scope>
    <source>
        <strain evidence="3 4">LMa1</strain>
    </source>
</reference>
<dbReference type="InterPro" id="IPR050706">
    <property type="entry name" value="Cyclic-di-GMP_PDE-like"/>
</dbReference>
<dbReference type="CDD" id="cd01948">
    <property type="entry name" value="EAL"/>
    <property type="match status" value="1"/>
</dbReference>
<proteinExistence type="predicted"/>
<dbReference type="SUPFAM" id="SSF54631">
    <property type="entry name" value="CBS-domain pair"/>
    <property type="match status" value="1"/>
</dbReference>
<dbReference type="CDD" id="cd04598">
    <property type="entry name" value="CBS_pair_GGDEF_EAL"/>
    <property type="match status" value="1"/>
</dbReference>
<dbReference type="InterPro" id="IPR029787">
    <property type="entry name" value="Nucleotide_cyclase"/>
</dbReference>
<sequence length="769" mass="86170">MITGIGIKVAQLFDKLNLPRWSYAGLSVSSRIPELLQRDQWVGIIYLDIEEFQLTEQIYGGLYCRQVLAALDRLVRTRAAFLPGPYSFLEYRRWGDDLVIYFHSPGRTQPPVAELARLAAQVSERLLVELNRQCARPVPFTLNFHVGYSVIMPEKENPEKAHYNAYKEAVRVAKGELNVLEVERRQRFSALLADRDIRVVYQPVVALDSGRIFGYEALSRGPEDSFFANPLNLLAFAEKNNQLYTLEKIMREKALAGWTGEWRKQVLFLNISPQIIYDPAFHPDEINARLDELGIRPERLVLEITERTGIENFQAFQRSLETYRRHGFKVAVDDAGSGYSSLQAVAELQPEYIKLDLSLIRELDQNPVKRILVETFLTFAEKTGSRVIAEGIENSEELTRLRKIGIPLGQGFFLARPACPPPALSPAAVRHLACPAEVTSQRFRPGGMVPVGSIPSSGAAVHAGTMTRELVDFFTEHPRVEGVAVLDDAGAPVGLVMRDKLFNQLGTQFGFAIYHERPVSLVMDARPLTVEDDSPVEVVSQAAMGRPDLKVYDSIIVTRNRAYLGLVSVRQLLDAITSLQVETARFANPLTGLPGNRQIDAELLNRLGEGRPFSVIYSDLDHFKSFNDRYGFERGDQAIKLTADIMVETVARSGRPGDLVGHIGGDDFIIVTVTEAAEEVCRGVIAEFDRLITSLYDPEDREKGFIDTCDRQGRPVQLPLMTISLALIDCRPGQYAGPEELARVAAGLKKYAKSREGSVFVRERRQHRD</sequence>
<dbReference type="GO" id="GO:0071111">
    <property type="term" value="F:cyclic-guanylate-specific phosphodiesterase activity"/>
    <property type="evidence" value="ECO:0007669"/>
    <property type="project" value="InterPro"/>
</dbReference>
<evidence type="ECO:0000259" key="2">
    <source>
        <dbReference type="PROSITE" id="PS50887"/>
    </source>
</evidence>